<keyword evidence="1" id="KW-1133">Transmembrane helix</keyword>
<dbReference type="InterPro" id="IPR013879">
    <property type="entry name" value="DUF1761"/>
</dbReference>
<feature type="transmembrane region" description="Helical" evidence="1">
    <location>
        <begin position="6"/>
        <end position="31"/>
    </location>
</feature>
<dbReference type="RefSeq" id="WP_165266591.1">
    <property type="nucleotide sequence ID" value="NZ_JAALLS010000004.1"/>
</dbReference>
<dbReference type="EMBL" id="JAALLS010000004">
    <property type="protein sequence ID" value="NGP87643.1"/>
    <property type="molecule type" value="Genomic_DNA"/>
</dbReference>
<keyword evidence="3" id="KW-1185">Reference proteome</keyword>
<comment type="caution">
    <text evidence="2">The sequence shown here is derived from an EMBL/GenBank/DDBJ whole genome shotgun (WGS) entry which is preliminary data.</text>
</comment>
<reference evidence="2 3" key="1">
    <citation type="submission" date="2020-02" db="EMBL/GenBank/DDBJ databases">
        <title>Aliifodinibius halophilus 2W32, complete genome.</title>
        <authorList>
            <person name="Li Y."/>
            <person name="Wu S."/>
        </authorList>
    </citation>
    <scope>NUCLEOTIDE SEQUENCE [LARGE SCALE GENOMIC DNA]</scope>
    <source>
        <strain evidence="2 3">2W32</strain>
    </source>
</reference>
<accession>A0A6M1T4P1</accession>
<protein>
    <submittedName>
        <fullName evidence="2">DUF1761 domain-containing protein</fullName>
    </submittedName>
</protein>
<evidence type="ECO:0000313" key="2">
    <source>
        <dbReference type="EMBL" id="NGP87643.1"/>
    </source>
</evidence>
<sequence>MGELFISLNWLSIIAAGAAYFLIGGIWYGPLWGKVWMREKGMDEHPEPPNPVIYLYSFILQLIVGLSLALFIAALGTNTALQGLYVGLSAGAGFVLTTVGVNGLYNDMSLKLFAIDGGYHLVGFGIAGLIIGLF</sequence>
<dbReference type="Proteomes" id="UP000479132">
    <property type="component" value="Unassembled WGS sequence"/>
</dbReference>
<dbReference type="Pfam" id="PF08570">
    <property type="entry name" value="DUF1761"/>
    <property type="match status" value="1"/>
</dbReference>
<organism evidence="2 3">
    <name type="scientific">Fodinibius halophilus</name>
    <dbReference type="NCBI Taxonomy" id="1736908"/>
    <lineage>
        <taxon>Bacteria</taxon>
        <taxon>Pseudomonadati</taxon>
        <taxon>Balneolota</taxon>
        <taxon>Balneolia</taxon>
        <taxon>Balneolales</taxon>
        <taxon>Balneolaceae</taxon>
        <taxon>Fodinibius</taxon>
    </lineage>
</organism>
<evidence type="ECO:0000256" key="1">
    <source>
        <dbReference type="SAM" id="Phobius"/>
    </source>
</evidence>
<feature type="transmembrane region" description="Helical" evidence="1">
    <location>
        <begin position="52"/>
        <end position="77"/>
    </location>
</feature>
<gene>
    <name evidence="2" type="ORF">G3569_04700</name>
</gene>
<feature type="transmembrane region" description="Helical" evidence="1">
    <location>
        <begin position="83"/>
        <end position="105"/>
    </location>
</feature>
<keyword evidence="1" id="KW-0472">Membrane</keyword>
<name>A0A6M1T4P1_9BACT</name>
<evidence type="ECO:0000313" key="3">
    <source>
        <dbReference type="Proteomes" id="UP000479132"/>
    </source>
</evidence>
<feature type="transmembrane region" description="Helical" evidence="1">
    <location>
        <begin position="112"/>
        <end position="133"/>
    </location>
</feature>
<dbReference type="AlphaFoldDB" id="A0A6M1T4P1"/>
<keyword evidence="1" id="KW-0812">Transmembrane</keyword>
<proteinExistence type="predicted"/>